<dbReference type="InterPro" id="IPR013762">
    <property type="entry name" value="Integrase-like_cat_sf"/>
</dbReference>
<name>A0A1I9YRW5_9BURK</name>
<dbReference type="Proteomes" id="UP000179860">
    <property type="component" value="Plasmid pl1WSM5005"/>
</dbReference>
<evidence type="ECO:0000256" key="1">
    <source>
        <dbReference type="ARBA" id="ARBA00023172"/>
    </source>
</evidence>
<dbReference type="RefSeq" id="WP_027194232.1">
    <property type="nucleotide sequence ID" value="NZ_CP017563.2"/>
</dbReference>
<dbReference type="GO" id="GO:0006310">
    <property type="term" value="P:DNA recombination"/>
    <property type="evidence" value="ECO:0007669"/>
    <property type="project" value="UniProtKB-KW"/>
</dbReference>
<evidence type="ECO:0008006" key="4">
    <source>
        <dbReference type="Google" id="ProtNLM"/>
    </source>
</evidence>
<geneLocation type="plasmid" evidence="2 3">
    <name>pl1WSM5005</name>
</geneLocation>
<evidence type="ECO:0000313" key="2">
    <source>
        <dbReference type="EMBL" id="APA89673.1"/>
    </source>
</evidence>
<dbReference type="GO" id="GO:0003677">
    <property type="term" value="F:DNA binding"/>
    <property type="evidence" value="ECO:0007669"/>
    <property type="project" value="InterPro"/>
</dbReference>
<dbReference type="EMBL" id="CP017563">
    <property type="protein sequence ID" value="APA89673.1"/>
    <property type="molecule type" value="Genomic_DNA"/>
</dbReference>
<organism evidence="2 3">
    <name type="scientific">Paraburkholderia sprentiae WSM5005</name>
    <dbReference type="NCBI Taxonomy" id="754502"/>
    <lineage>
        <taxon>Bacteria</taxon>
        <taxon>Pseudomonadati</taxon>
        <taxon>Pseudomonadota</taxon>
        <taxon>Betaproteobacteria</taxon>
        <taxon>Burkholderiales</taxon>
        <taxon>Burkholderiaceae</taxon>
        <taxon>Paraburkholderia</taxon>
    </lineage>
</organism>
<keyword evidence="3" id="KW-1185">Reference proteome</keyword>
<reference evidence="2" key="2">
    <citation type="submission" date="2021-06" db="EMBL/GenBank/DDBJ databases">
        <authorList>
            <person name="Rogers T.H."/>
            <person name="Ramsay J.P."/>
            <person name="Wang P."/>
            <person name="Terpolilli J."/>
        </authorList>
    </citation>
    <scope>NUCLEOTIDE SEQUENCE [LARGE SCALE GENOMIC DNA]</scope>
    <source>
        <strain evidence="2">WSM5005</strain>
        <plasmid evidence="2">pl1WSM5005</plasmid>
    </source>
</reference>
<protein>
    <recommendedName>
        <fullName evidence="4">Tyr recombinase domain-containing protein</fullName>
    </recommendedName>
</protein>
<dbReference type="InterPro" id="IPR011010">
    <property type="entry name" value="DNA_brk_join_enz"/>
</dbReference>
<reference evidence="2" key="1">
    <citation type="submission" date="2016-09" db="EMBL/GenBank/DDBJ databases">
        <title>The Complete Genome of Burkholderia sprentiae wsm5005.</title>
        <authorList>
            <person name="De Meyer S."/>
            <person name="Wang P."/>
            <person name="Terpolilli J."/>
        </authorList>
    </citation>
    <scope>NUCLEOTIDE SEQUENCE [LARGE SCALE GENOMIC DNA]</scope>
    <source>
        <strain evidence="2">WSM5005</strain>
        <plasmid evidence="2">pl1WSM5005</plasmid>
    </source>
</reference>
<keyword evidence="2" id="KW-0614">Plasmid</keyword>
<dbReference type="SUPFAM" id="SSF56349">
    <property type="entry name" value="DNA breaking-rejoining enzymes"/>
    <property type="match status" value="1"/>
</dbReference>
<gene>
    <name evidence="2" type="ORF">BJG93_29790</name>
</gene>
<dbReference type="Gene3D" id="1.10.443.10">
    <property type="entry name" value="Intergrase catalytic core"/>
    <property type="match status" value="1"/>
</dbReference>
<accession>A0A1I9YRW5</accession>
<proteinExistence type="predicted"/>
<sequence length="69" mass="7878">MKKEVHAQRNIALLYCSFGLGLRAKEMASHRIRHVLNVDGELLDEINLDGSMTKGSKQRHAYLSNELNR</sequence>
<evidence type="ECO:0000313" key="3">
    <source>
        <dbReference type="Proteomes" id="UP000179860"/>
    </source>
</evidence>
<keyword evidence="1" id="KW-0233">DNA recombination</keyword>
<dbReference type="GO" id="GO:0015074">
    <property type="term" value="P:DNA integration"/>
    <property type="evidence" value="ECO:0007669"/>
    <property type="project" value="InterPro"/>
</dbReference>
<dbReference type="KEGG" id="pspw:BJG93_29790"/>
<dbReference type="AlphaFoldDB" id="A0A1I9YRW5"/>
<dbReference type="OrthoDB" id="305957at2"/>